<keyword evidence="6" id="KW-1185">Reference proteome</keyword>
<dbReference type="Proteomes" id="UP000642180">
    <property type="component" value="Unassembled WGS sequence"/>
</dbReference>
<name>A0A8J3F0C0_9BURK</name>
<comment type="caution">
    <text evidence="5">The sequence shown here is derived from an EMBL/GenBank/DDBJ whole genome shotgun (WGS) entry which is preliminary data.</text>
</comment>
<organism evidence="5 6">
    <name type="scientific">Oxalicibacterium faecigallinarum</name>
    <dbReference type="NCBI Taxonomy" id="573741"/>
    <lineage>
        <taxon>Bacteria</taxon>
        <taxon>Pseudomonadati</taxon>
        <taxon>Pseudomonadota</taxon>
        <taxon>Betaproteobacteria</taxon>
        <taxon>Burkholderiales</taxon>
        <taxon>Oxalobacteraceae</taxon>
        <taxon>Oxalicibacterium</taxon>
    </lineage>
</organism>
<reference evidence="6" key="1">
    <citation type="journal article" date="2019" name="Int. J. Syst. Evol. Microbiol.">
        <title>The Global Catalogue of Microorganisms (GCM) 10K type strain sequencing project: providing services to taxonomists for standard genome sequencing and annotation.</title>
        <authorList>
            <consortium name="The Broad Institute Genomics Platform"/>
            <consortium name="The Broad Institute Genome Sequencing Center for Infectious Disease"/>
            <person name="Wu L."/>
            <person name="Ma J."/>
        </authorList>
    </citation>
    <scope>NUCLEOTIDE SEQUENCE [LARGE SCALE GENOMIC DNA]</scope>
    <source>
        <strain evidence="6">CCM 2767</strain>
    </source>
</reference>
<dbReference type="GO" id="GO:0003700">
    <property type="term" value="F:DNA-binding transcription factor activity"/>
    <property type="evidence" value="ECO:0007669"/>
    <property type="project" value="InterPro"/>
</dbReference>
<dbReference type="PRINTS" id="PR00598">
    <property type="entry name" value="HTHMARR"/>
</dbReference>
<dbReference type="InterPro" id="IPR036390">
    <property type="entry name" value="WH_DNA-bd_sf"/>
</dbReference>
<gene>
    <name evidence="5" type="ORF">GCM10008066_00950</name>
</gene>
<dbReference type="EMBL" id="BMDI01000001">
    <property type="protein sequence ID" value="GGI15844.1"/>
    <property type="molecule type" value="Genomic_DNA"/>
</dbReference>
<keyword evidence="2" id="KW-0238">DNA-binding</keyword>
<dbReference type="PROSITE" id="PS01117">
    <property type="entry name" value="HTH_MARR_1"/>
    <property type="match status" value="1"/>
</dbReference>
<dbReference type="AlphaFoldDB" id="A0A8J3F0C0"/>
<feature type="domain" description="HTH marR-type" evidence="4">
    <location>
        <begin position="16"/>
        <end position="148"/>
    </location>
</feature>
<accession>A0A8J3F0C0</accession>
<proteinExistence type="predicted"/>
<sequence>MSGLEKMFPTGSWCIEESVGYLLARSRARLAKAIDAELAPHDITASQGGVVMMLASGRCATAADLVREMYVDSASMTRMLDRLEKRGLIQRLPSATDRRVINLQLTEDGVTLAERLPALYGNVMDRHLGGFSKDEISELKTLLRKLLDADVSGKEGA</sequence>
<evidence type="ECO:0000256" key="2">
    <source>
        <dbReference type="ARBA" id="ARBA00023125"/>
    </source>
</evidence>
<dbReference type="PROSITE" id="PS50995">
    <property type="entry name" value="HTH_MARR_2"/>
    <property type="match status" value="1"/>
</dbReference>
<dbReference type="GO" id="GO:0003677">
    <property type="term" value="F:DNA binding"/>
    <property type="evidence" value="ECO:0007669"/>
    <property type="project" value="UniProtKB-KW"/>
</dbReference>
<evidence type="ECO:0000256" key="3">
    <source>
        <dbReference type="ARBA" id="ARBA00023163"/>
    </source>
</evidence>
<dbReference type="InterPro" id="IPR036388">
    <property type="entry name" value="WH-like_DNA-bd_sf"/>
</dbReference>
<protein>
    <submittedName>
        <fullName evidence="5">MarR family transcriptional regulator</fullName>
    </submittedName>
</protein>
<evidence type="ECO:0000256" key="1">
    <source>
        <dbReference type="ARBA" id="ARBA00023015"/>
    </source>
</evidence>
<dbReference type="SUPFAM" id="SSF46785">
    <property type="entry name" value="Winged helix' DNA-binding domain"/>
    <property type="match status" value="1"/>
</dbReference>
<dbReference type="Gene3D" id="1.10.10.10">
    <property type="entry name" value="Winged helix-like DNA-binding domain superfamily/Winged helix DNA-binding domain"/>
    <property type="match status" value="1"/>
</dbReference>
<dbReference type="PANTHER" id="PTHR42756:SF1">
    <property type="entry name" value="TRANSCRIPTIONAL REPRESSOR OF EMRAB OPERON"/>
    <property type="match status" value="1"/>
</dbReference>
<keyword evidence="1" id="KW-0805">Transcription regulation</keyword>
<dbReference type="InterPro" id="IPR023187">
    <property type="entry name" value="Tscrpt_reg_MarR-type_CS"/>
</dbReference>
<evidence type="ECO:0000313" key="5">
    <source>
        <dbReference type="EMBL" id="GGI15844.1"/>
    </source>
</evidence>
<evidence type="ECO:0000313" key="6">
    <source>
        <dbReference type="Proteomes" id="UP000642180"/>
    </source>
</evidence>
<dbReference type="SMART" id="SM00347">
    <property type="entry name" value="HTH_MARR"/>
    <property type="match status" value="1"/>
</dbReference>
<evidence type="ECO:0000259" key="4">
    <source>
        <dbReference type="PROSITE" id="PS50995"/>
    </source>
</evidence>
<keyword evidence="3" id="KW-0804">Transcription</keyword>
<dbReference type="PANTHER" id="PTHR42756">
    <property type="entry name" value="TRANSCRIPTIONAL REGULATOR, MARR"/>
    <property type="match status" value="1"/>
</dbReference>
<dbReference type="Pfam" id="PF01047">
    <property type="entry name" value="MarR"/>
    <property type="match status" value="1"/>
</dbReference>
<dbReference type="InterPro" id="IPR000835">
    <property type="entry name" value="HTH_MarR-typ"/>
</dbReference>